<proteinExistence type="predicted"/>
<protein>
    <submittedName>
        <fullName evidence="2">ABC transporter permease</fullName>
    </submittedName>
</protein>
<dbReference type="AlphaFoldDB" id="A0A0G4B3U5"/>
<dbReference type="PANTHER" id="PTHR36832:SF1">
    <property type="entry name" value="SLR1174 PROTEIN"/>
    <property type="match status" value="1"/>
</dbReference>
<name>A0A0G4B3U5_9BACT</name>
<dbReference type="InterPro" id="IPR010390">
    <property type="entry name" value="ABC-2_transporter-like"/>
</dbReference>
<feature type="transmembrane region" description="Helical" evidence="1">
    <location>
        <begin position="61"/>
        <end position="81"/>
    </location>
</feature>
<feature type="transmembrane region" description="Helical" evidence="1">
    <location>
        <begin position="116"/>
        <end position="135"/>
    </location>
</feature>
<organism evidence="2 3">
    <name type="scientific">Berkelbacteria bacterium GW2011_GWE1_39_12</name>
    <dbReference type="NCBI Taxonomy" id="1618337"/>
    <lineage>
        <taxon>Bacteria</taxon>
        <taxon>Candidatus Berkelbacteria</taxon>
    </lineage>
</organism>
<keyword evidence="1" id="KW-0472">Membrane</keyword>
<feature type="transmembrane region" description="Helical" evidence="1">
    <location>
        <begin position="231"/>
        <end position="251"/>
    </location>
</feature>
<dbReference type="Proteomes" id="UP000035648">
    <property type="component" value="Chromosome"/>
</dbReference>
<dbReference type="PANTHER" id="PTHR36832">
    <property type="entry name" value="SLR1174 PROTEIN-RELATED"/>
    <property type="match status" value="1"/>
</dbReference>
<feature type="transmembrane region" description="Helical" evidence="1">
    <location>
        <begin position="175"/>
        <end position="197"/>
    </location>
</feature>
<feature type="transmembrane region" description="Helical" evidence="1">
    <location>
        <begin position="142"/>
        <end position="163"/>
    </location>
</feature>
<evidence type="ECO:0000313" key="3">
    <source>
        <dbReference type="Proteomes" id="UP000035648"/>
    </source>
</evidence>
<dbReference type="STRING" id="1618337.UT28_C0001G0747"/>
<sequence>MKKYLIYFKVGFLDLLAYKADFIIYIVVNMVFFFVFLALWKSIYTGSGITEINNYSLNNTITYYFITSFLFRLDPTFAMYLNQTVWNGSFTNDLVKPWNALFVDFIYTLNELSLRVLLYLPFSFFIFIVSFQYINIPSGINFIYFIITAFLGIILAYCFYQIIHTLCFHFGDQDNNINLISFIVAFLAGGTFPLAFLPEQIRSIFLVLPFRFLFDTPANIFLGKLGSHEIFFIWLQMLLWSALFFVVYYLIYKSGLKKYTGTGR</sequence>
<dbReference type="KEGG" id="bbgw:UT28_C0001G0747"/>
<feature type="transmembrane region" description="Helical" evidence="1">
    <location>
        <begin position="22"/>
        <end position="40"/>
    </location>
</feature>
<dbReference type="Pfam" id="PF06182">
    <property type="entry name" value="ABC2_membrane_6"/>
    <property type="match status" value="1"/>
</dbReference>
<feature type="transmembrane region" description="Helical" evidence="1">
    <location>
        <begin position="204"/>
        <end position="225"/>
    </location>
</feature>
<keyword evidence="1" id="KW-1133">Transmembrane helix</keyword>
<dbReference type="EMBL" id="CP011213">
    <property type="protein sequence ID" value="AKM82529.1"/>
    <property type="molecule type" value="Genomic_DNA"/>
</dbReference>
<gene>
    <name evidence="2" type="ORF">UT28_C0001G0747</name>
</gene>
<reference evidence="2 3" key="1">
    <citation type="journal article" date="2015" name="Nature">
        <title>rRNA introns, odd ribosomes, and small enigmatic genomes across a large radiation of phyla.</title>
        <authorList>
            <person name="Brown C.T."/>
            <person name="Hug L.A."/>
            <person name="Thomas B.C."/>
            <person name="Sharon I."/>
            <person name="Castelle C.J."/>
            <person name="Singh A."/>
            <person name="Wilkins M.J."/>
            <person name="Williams K.H."/>
            <person name="Banfield J.F."/>
        </authorList>
    </citation>
    <scope>NUCLEOTIDE SEQUENCE [LARGE SCALE GENOMIC DNA]</scope>
</reference>
<keyword evidence="1" id="KW-0812">Transmembrane</keyword>
<evidence type="ECO:0000313" key="2">
    <source>
        <dbReference type="EMBL" id="AKM82529.1"/>
    </source>
</evidence>
<accession>A0A0G4B3U5</accession>
<evidence type="ECO:0000256" key="1">
    <source>
        <dbReference type="SAM" id="Phobius"/>
    </source>
</evidence>